<evidence type="ECO:0000313" key="6">
    <source>
        <dbReference type="Proteomes" id="UP000327044"/>
    </source>
</evidence>
<dbReference type="InterPro" id="IPR009057">
    <property type="entry name" value="Homeodomain-like_sf"/>
</dbReference>
<dbReference type="InterPro" id="IPR036397">
    <property type="entry name" value="RNaseH_sf"/>
</dbReference>
<sequence>MPRTYIRKTKPPEYTKEDLESAVQAVKNGELTMYRAAKTYKIPKATIYKRVKGLRGVKSSSLGRAPALPHDVEEKIASGIKIMEKWGFGLSKKEVLETIGRYINANNIKTPFRNGIPGNDFFSRFKRDHNLSQKKPQAVEVARKRSMDPFIINSYFNLLKKNIQNIPASQIYNIDETSFCVDPARIKVVGERGTAAHRVTSGPGRENITVLFGGNAAGEKLPPLIVFRGKNVWDSWLSIKEGYPGMTYAASKNGWMDTQTFENYFQNNFLKNVCPERPVVLIYDGHNSHVGVSLVEMAMKQKVVILKLPAHSSHLLQPMDLAVFRPLKIMYDEELIKWQRRNYGHKLPKSEFASIISRIWRNANPAIIAKGFEKGGIHPFNNAVIPEEKFETGAYQRWRQSQEIGDNISNGGISIQQADVPQNEEHQTADSIFREVVTSNTVDPMPSTSSSILPTVVQENLSFETMLLEQLKQAPRTSSKRRRVCAGAEVITTQEALEKLKESRRGNTQTKKKAQEKNKANQGDDINDEQSSNDEIDRDQLPSDSEDDTNLEDEADEYNEENEFMGMLNKKCEELEKDDWILVKFASKKSFKCYVGQVTQANSELEATFARKIGSSNYFHFPVVADTSVFSLDQVIMILPKPILKRGKFTFNVSFDSLNVN</sequence>
<evidence type="ECO:0000256" key="1">
    <source>
        <dbReference type="ARBA" id="ARBA00004123"/>
    </source>
</evidence>
<dbReference type="InterPro" id="IPR007889">
    <property type="entry name" value="HTH_Psq"/>
</dbReference>
<dbReference type="GO" id="GO:0003677">
    <property type="term" value="F:DNA binding"/>
    <property type="evidence" value="ECO:0007669"/>
    <property type="project" value="InterPro"/>
</dbReference>
<gene>
    <name evidence="5" type="ORF">PPYR_02278</name>
</gene>
<dbReference type="Proteomes" id="UP000327044">
    <property type="component" value="Unassembled WGS sequence"/>
</dbReference>
<evidence type="ECO:0000313" key="5">
    <source>
        <dbReference type="EMBL" id="KAB0805308.1"/>
    </source>
</evidence>
<evidence type="ECO:0000259" key="3">
    <source>
        <dbReference type="Pfam" id="PF03184"/>
    </source>
</evidence>
<feature type="region of interest" description="Disordered" evidence="2">
    <location>
        <begin position="499"/>
        <end position="551"/>
    </location>
</feature>
<dbReference type="PANTHER" id="PTHR19303:SF74">
    <property type="entry name" value="POGO TRANSPOSABLE ELEMENT WITH KRAB DOMAIN"/>
    <property type="match status" value="1"/>
</dbReference>
<dbReference type="Pfam" id="PF05225">
    <property type="entry name" value="HTH_psq"/>
    <property type="match status" value="1"/>
</dbReference>
<comment type="caution">
    <text evidence="5">The sequence shown here is derived from an EMBL/GenBank/DDBJ whole genome shotgun (WGS) entry which is preliminary data.</text>
</comment>
<dbReference type="Gene3D" id="1.10.10.60">
    <property type="entry name" value="Homeodomain-like"/>
    <property type="match status" value="1"/>
</dbReference>
<name>A0A5N4B6X4_PHOPY</name>
<feature type="domain" description="HTH psq-type" evidence="4">
    <location>
        <begin position="15"/>
        <end position="53"/>
    </location>
</feature>
<feature type="compositionally biased region" description="Acidic residues" evidence="2">
    <location>
        <begin position="525"/>
        <end position="537"/>
    </location>
</feature>
<dbReference type="GO" id="GO:0005634">
    <property type="term" value="C:nucleus"/>
    <property type="evidence" value="ECO:0007669"/>
    <property type="project" value="UniProtKB-SubCell"/>
</dbReference>
<reference evidence="5 6" key="1">
    <citation type="journal article" date="2018" name="Elife">
        <title>Firefly genomes illuminate parallel origins of bioluminescence in beetles.</title>
        <authorList>
            <person name="Fallon T.R."/>
            <person name="Lower S.E."/>
            <person name="Chang C.H."/>
            <person name="Bessho-Uehara M."/>
            <person name="Martin G.J."/>
            <person name="Bewick A.J."/>
            <person name="Behringer M."/>
            <person name="Debat H.J."/>
            <person name="Wong I."/>
            <person name="Day J.C."/>
            <person name="Suvorov A."/>
            <person name="Silva C.J."/>
            <person name="Stanger-Hall K.F."/>
            <person name="Hall D.W."/>
            <person name="Schmitz R.J."/>
            <person name="Nelson D.R."/>
            <person name="Lewis S.M."/>
            <person name="Shigenobu S."/>
            <person name="Bybee S.M."/>
            <person name="Larracuente A.M."/>
            <person name="Oba Y."/>
            <person name="Weng J.K."/>
        </authorList>
    </citation>
    <scope>NUCLEOTIDE SEQUENCE [LARGE SCALE GENOMIC DNA]</scope>
    <source>
        <strain evidence="5">1611_PpyrPB1</strain>
        <tissue evidence="5">Whole body</tissue>
    </source>
</reference>
<evidence type="ECO:0000259" key="4">
    <source>
        <dbReference type="Pfam" id="PF05225"/>
    </source>
</evidence>
<accession>A0A5N4B6X4</accession>
<dbReference type="InterPro" id="IPR050863">
    <property type="entry name" value="CenT-Element_Derived"/>
</dbReference>
<dbReference type="Pfam" id="PF03184">
    <property type="entry name" value="DDE_1"/>
    <property type="match status" value="1"/>
</dbReference>
<dbReference type="Gene3D" id="3.30.420.10">
    <property type="entry name" value="Ribonuclease H-like superfamily/Ribonuclease H"/>
    <property type="match status" value="1"/>
</dbReference>
<dbReference type="EMBL" id="VVIM01000001">
    <property type="protein sequence ID" value="KAB0805308.1"/>
    <property type="molecule type" value="Genomic_DNA"/>
</dbReference>
<feature type="domain" description="DDE-1" evidence="3">
    <location>
        <begin position="206"/>
        <end position="372"/>
    </location>
</feature>
<protein>
    <recommendedName>
        <fullName evidence="7">HTH psq-type domain-containing protein</fullName>
    </recommendedName>
</protein>
<comment type="subcellular location">
    <subcellularLocation>
        <location evidence="1">Nucleus</location>
    </subcellularLocation>
</comment>
<dbReference type="InterPro" id="IPR004875">
    <property type="entry name" value="DDE_SF_endonuclease_dom"/>
</dbReference>
<evidence type="ECO:0000256" key="2">
    <source>
        <dbReference type="SAM" id="MobiDB-lite"/>
    </source>
</evidence>
<dbReference type="SUPFAM" id="SSF46689">
    <property type="entry name" value="Homeodomain-like"/>
    <property type="match status" value="1"/>
</dbReference>
<dbReference type="AlphaFoldDB" id="A0A5N4B6X4"/>
<organism evidence="5 6">
    <name type="scientific">Photinus pyralis</name>
    <name type="common">Common eastern firefly</name>
    <name type="synonym">Lampyris pyralis</name>
    <dbReference type="NCBI Taxonomy" id="7054"/>
    <lineage>
        <taxon>Eukaryota</taxon>
        <taxon>Metazoa</taxon>
        <taxon>Ecdysozoa</taxon>
        <taxon>Arthropoda</taxon>
        <taxon>Hexapoda</taxon>
        <taxon>Insecta</taxon>
        <taxon>Pterygota</taxon>
        <taxon>Neoptera</taxon>
        <taxon>Endopterygota</taxon>
        <taxon>Coleoptera</taxon>
        <taxon>Polyphaga</taxon>
        <taxon>Elateriformia</taxon>
        <taxon>Elateroidea</taxon>
        <taxon>Lampyridae</taxon>
        <taxon>Lampyrinae</taxon>
        <taxon>Photinus</taxon>
    </lineage>
</organism>
<evidence type="ECO:0008006" key="7">
    <source>
        <dbReference type="Google" id="ProtNLM"/>
    </source>
</evidence>
<dbReference type="OrthoDB" id="6761086at2759"/>
<dbReference type="InParanoid" id="A0A5N4B6X4"/>
<keyword evidence="6" id="KW-1185">Reference proteome</keyword>
<dbReference type="PANTHER" id="PTHR19303">
    <property type="entry name" value="TRANSPOSON"/>
    <property type="match status" value="1"/>
</dbReference>
<proteinExistence type="predicted"/>